<accession>A0AAN9ST13</accession>
<evidence type="ECO:0000256" key="1">
    <source>
        <dbReference type="ARBA" id="ARBA00004251"/>
    </source>
</evidence>
<dbReference type="Gene3D" id="1.10.510.10">
    <property type="entry name" value="Transferase(Phosphotransferase) domain 1"/>
    <property type="match status" value="1"/>
</dbReference>
<proteinExistence type="predicted"/>
<feature type="transmembrane region" description="Helical" evidence="18">
    <location>
        <begin position="388"/>
        <end position="409"/>
    </location>
</feature>
<keyword evidence="24" id="KW-1185">Reference proteome</keyword>
<dbReference type="InterPro" id="IPR003609">
    <property type="entry name" value="Pan_app"/>
</dbReference>
<evidence type="ECO:0000256" key="12">
    <source>
        <dbReference type="ARBA" id="ARBA00022840"/>
    </source>
</evidence>
<dbReference type="InterPro" id="IPR000719">
    <property type="entry name" value="Prot_kinase_dom"/>
</dbReference>
<feature type="domain" description="MYND-type" evidence="20">
    <location>
        <begin position="1050"/>
        <end position="1088"/>
    </location>
</feature>
<dbReference type="FunFam" id="1.10.510.10:FF:000060">
    <property type="entry name" value="G-type lectin S-receptor-like serine/threonine-protein kinase"/>
    <property type="match status" value="1"/>
</dbReference>
<dbReference type="PANTHER" id="PTHR27002:SF1075">
    <property type="entry name" value="RECEPTOR-LIKE SERINE_THREONINE-PROTEIN KINASE"/>
    <property type="match status" value="1"/>
</dbReference>
<dbReference type="Pfam" id="PF04194">
    <property type="entry name" value="PDCD2_C"/>
    <property type="match status" value="1"/>
</dbReference>
<dbReference type="GO" id="GO:0005737">
    <property type="term" value="C:cytoplasm"/>
    <property type="evidence" value="ECO:0007669"/>
    <property type="project" value="InterPro"/>
</dbReference>
<evidence type="ECO:0000256" key="15">
    <source>
        <dbReference type="ARBA" id="ARBA00047899"/>
    </source>
</evidence>
<dbReference type="GO" id="GO:0005524">
    <property type="term" value="F:ATP binding"/>
    <property type="evidence" value="ECO:0007669"/>
    <property type="project" value="UniProtKB-KW"/>
</dbReference>
<comment type="caution">
    <text evidence="23">The sequence shown here is derived from an EMBL/GenBank/DDBJ whole genome shotgun (WGS) entry which is preliminary data.</text>
</comment>
<evidence type="ECO:0000256" key="14">
    <source>
        <dbReference type="ARBA" id="ARBA00023180"/>
    </source>
</evidence>
<dbReference type="SUPFAM" id="SSF51110">
    <property type="entry name" value="alpha-D-mannose-specific plant lectins"/>
    <property type="match status" value="1"/>
</dbReference>
<keyword evidence="18" id="KW-1133">Transmembrane helix</keyword>
<dbReference type="Proteomes" id="UP001386955">
    <property type="component" value="Unassembled WGS sequence"/>
</dbReference>
<dbReference type="InterPro" id="IPR000858">
    <property type="entry name" value="S_locus_glycoprot_dom"/>
</dbReference>
<keyword evidence="18" id="KW-0472">Membrane</keyword>
<organism evidence="23 24">
    <name type="scientific">Psophocarpus tetragonolobus</name>
    <name type="common">Winged bean</name>
    <name type="synonym">Dolichos tetragonolobus</name>
    <dbReference type="NCBI Taxonomy" id="3891"/>
    <lineage>
        <taxon>Eukaryota</taxon>
        <taxon>Viridiplantae</taxon>
        <taxon>Streptophyta</taxon>
        <taxon>Embryophyta</taxon>
        <taxon>Tracheophyta</taxon>
        <taxon>Spermatophyta</taxon>
        <taxon>Magnoliopsida</taxon>
        <taxon>eudicotyledons</taxon>
        <taxon>Gunneridae</taxon>
        <taxon>Pentapetalae</taxon>
        <taxon>rosids</taxon>
        <taxon>fabids</taxon>
        <taxon>Fabales</taxon>
        <taxon>Fabaceae</taxon>
        <taxon>Papilionoideae</taxon>
        <taxon>50 kb inversion clade</taxon>
        <taxon>NPAAA clade</taxon>
        <taxon>indigoferoid/millettioid clade</taxon>
        <taxon>Phaseoleae</taxon>
        <taxon>Psophocarpus</taxon>
    </lineage>
</organism>
<dbReference type="CDD" id="cd14066">
    <property type="entry name" value="STKc_IRAK"/>
    <property type="match status" value="1"/>
</dbReference>
<evidence type="ECO:0000256" key="9">
    <source>
        <dbReference type="ARBA" id="ARBA00022771"/>
    </source>
</evidence>
<evidence type="ECO:0000256" key="10">
    <source>
        <dbReference type="ARBA" id="ARBA00022777"/>
    </source>
</evidence>
<dbReference type="Pfam" id="PF01753">
    <property type="entry name" value="zf-MYND"/>
    <property type="match status" value="1"/>
</dbReference>
<keyword evidence="12" id="KW-0067">ATP-binding</keyword>
<dbReference type="PROSITE" id="PS50011">
    <property type="entry name" value="PROTEIN_KINASE_DOM"/>
    <property type="match status" value="1"/>
</dbReference>
<dbReference type="AlphaFoldDB" id="A0AAN9ST13"/>
<evidence type="ECO:0000313" key="23">
    <source>
        <dbReference type="EMBL" id="KAK7405165.1"/>
    </source>
</evidence>
<dbReference type="PROSITE" id="PS50948">
    <property type="entry name" value="PAN"/>
    <property type="match status" value="1"/>
</dbReference>
<evidence type="ECO:0000256" key="3">
    <source>
        <dbReference type="ARBA" id="ARBA00022475"/>
    </source>
</evidence>
<gene>
    <name evidence="23" type="ORF">VNO78_06364</name>
</gene>
<feature type="domain" description="Bulb-type lectin" evidence="21">
    <location>
        <begin position="1"/>
        <end position="148"/>
    </location>
</feature>
<dbReference type="EC" id="2.7.11.1" evidence="2"/>
<dbReference type="FunFam" id="3.30.200.20:FF:000951">
    <property type="entry name" value="Uncharacterized protein"/>
    <property type="match status" value="1"/>
</dbReference>
<reference evidence="23 24" key="1">
    <citation type="submission" date="2024-01" db="EMBL/GenBank/DDBJ databases">
        <title>The genomes of 5 underutilized Papilionoideae crops provide insights into root nodulation and disease resistanc.</title>
        <authorList>
            <person name="Jiang F."/>
        </authorList>
    </citation>
    <scope>NUCLEOTIDE SEQUENCE [LARGE SCALE GENOMIC DNA]</scope>
    <source>
        <strain evidence="23">DUOXIRENSHENG_FW03</strain>
        <tissue evidence="23">Leaves</tissue>
    </source>
</reference>
<comment type="catalytic activity">
    <reaction evidence="16">
        <text>L-seryl-[protein] + ATP = O-phospho-L-seryl-[protein] + ADP + H(+)</text>
        <dbReference type="Rhea" id="RHEA:17989"/>
        <dbReference type="Rhea" id="RHEA-COMP:9863"/>
        <dbReference type="Rhea" id="RHEA-COMP:11604"/>
        <dbReference type="ChEBI" id="CHEBI:15378"/>
        <dbReference type="ChEBI" id="CHEBI:29999"/>
        <dbReference type="ChEBI" id="CHEBI:30616"/>
        <dbReference type="ChEBI" id="CHEBI:83421"/>
        <dbReference type="ChEBI" id="CHEBI:456216"/>
        <dbReference type="EC" id="2.7.11.1"/>
    </reaction>
</comment>
<keyword evidence="5" id="KW-0808">Transferase</keyword>
<comment type="catalytic activity">
    <reaction evidence="15">
        <text>L-threonyl-[protein] + ATP = O-phospho-L-threonyl-[protein] + ADP + H(+)</text>
        <dbReference type="Rhea" id="RHEA:46608"/>
        <dbReference type="Rhea" id="RHEA-COMP:11060"/>
        <dbReference type="Rhea" id="RHEA-COMP:11605"/>
        <dbReference type="ChEBI" id="CHEBI:15378"/>
        <dbReference type="ChEBI" id="CHEBI:30013"/>
        <dbReference type="ChEBI" id="CHEBI:30616"/>
        <dbReference type="ChEBI" id="CHEBI:61977"/>
        <dbReference type="ChEBI" id="CHEBI:456216"/>
        <dbReference type="EC" id="2.7.11.1"/>
    </reaction>
</comment>
<dbReference type="SMART" id="SM00473">
    <property type="entry name" value="PAN_AP"/>
    <property type="match status" value="1"/>
</dbReference>
<keyword evidence="7" id="KW-0732">Signal</keyword>
<keyword evidence="13" id="KW-1015">Disulfide bond</keyword>
<evidence type="ECO:0000259" key="22">
    <source>
        <dbReference type="PROSITE" id="PS50948"/>
    </source>
</evidence>
<keyword evidence="10" id="KW-0418">Kinase</keyword>
<evidence type="ECO:0000259" key="21">
    <source>
        <dbReference type="PROSITE" id="PS50927"/>
    </source>
</evidence>
<dbReference type="PROSITE" id="PS01360">
    <property type="entry name" value="ZF_MYND_1"/>
    <property type="match status" value="1"/>
</dbReference>
<comment type="subcellular location">
    <subcellularLocation>
        <location evidence="1">Cell membrane</location>
        <topology evidence="1">Single-pass type I membrane protein</topology>
    </subcellularLocation>
</comment>
<evidence type="ECO:0000256" key="13">
    <source>
        <dbReference type="ARBA" id="ARBA00023157"/>
    </source>
</evidence>
<dbReference type="PROSITE" id="PS50865">
    <property type="entry name" value="ZF_MYND_2"/>
    <property type="match status" value="1"/>
</dbReference>
<name>A0AAN9ST13_PSOTE</name>
<feature type="domain" description="Apple" evidence="22">
    <location>
        <begin position="264"/>
        <end position="357"/>
    </location>
</feature>
<dbReference type="SUPFAM" id="SSF56112">
    <property type="entry name" value="Protein kinase-like (PK-like)"/>
    <property type="match status" value="1"/>
</dbReference>
<evidence type="ECO:0000256" key="2">
    <source>
        <dbReference type="ARBA" id="ARBA00012513"/>
    </source>
</evidence>
<evidence type="ECO:0000256" key="8">
    <source>
        <dbReference type="ARBA" id="ARBA00022741"/>
    </source>
</evidence>
<protein>
    <recommendedName>
        <fullName evidence="2">non-specific serine/threonine protein kinase</fullName>
        <ecNumber evidence="2">2.7.11.1</ecNumber>
    </recommendedName>
</protein>
<feature type="domain" description="Protein kinase" evidence="19">
    <location>
        <begin position="467"/>
        <end position="746"/>
    </location>
</feature>
<evidence type="ECO:0000256" key="6">
    <source>
        <dbReference type="ARBA" id="ARBA00022723"/>
    </source>
</evidence>
<keyword evidence="8" id="KW-0547">Nucleotide-binding</keyword>
<evidence type="ECO:0000256" key="17">
    <source>
        <dbReference type="PROSITE-ProRule" id="PRU00134"/>
    </source>
</evidence>
<keyword evidence="14" id="KW-0325">Glycoprotein</keyword>
<evidence type="ECO:0000313" key="24">
    <source>
        <dbReference type="Proteomes" id="UP001386955"/>
    </source>
</evidence>
<evidence type="ECO:0000256" key="5">
    <source>
        <dbReference type="ARBA" id="ARBA00022679"/>
    </source>
</evidence>
<keyword evidence="3" id="KW-1003">Cell membrane</keyword>
<dbReference type="SUPFAM" id="SSF144232">
    <property type="entry name" value="HIT/MYND zinc finger-like"/>
    <property type="match status" value="1"/>
</dbReference>
<dbReference type="GO" id="GO:0005886">
    <property type="term" value="C:plasma membrane"/>
    <property type="evidence" value="ECO:0007669"/>
    <property type="project" value="UniProtKB-SubCell"/>
</dbReference>
<keyword evidence="9 17" id="KW-0863">Zinc-finger</keyword>
<keyword evidence="6" id="KW-0479">Metal-binding</keyword>
<dbReference type="Pfam" id="PF07714">
    <property type="entry name" value="PK_Tyr_Ser-Thr"/>
    <property type="match status" value="1"/>
</dbReference>
<evidence type="ECO:0000256" key="18">
    <source>
        <dbReference type="SAM" id="Phobius"/>
    </source>
</evidence>
<evidence type="ECO:0000256" key="11">
    <source>
        <dbReference type="ARBA" id="ARBA00022833"/>
    </source>
</evidence>
<dbReference type="Gene3D" id="6.10.140.2220">
    <property type="match status" value="1"/>
</dbReference>
<evidence type="ECO:0000256" key="16">
    <source>
        <dbReference type="ARBA" id="ARBA00048679"/>
    </source>
</evidence>
<dbReference type="GO" id="GO:0004674">
    <property type="term" value="F:protein serine/threonine kinase activity"/>
    <property type="evidence" value="ECO:0007669"/>
    <property type="project" value="UniProtKB-KW"/>
</dbReference>
<dbReference type="InterPro" id="IPR007320">
    <property type="entry name" value="PDCD2_C"/>
</dbReference>
<dbReference type="PANTHER" id="PTHR27002">
    <property type="entry name" value="RECEPTOR-LIKE SERINE/THREONINE-PROTEIN KINASE SD1-8"/>
    <property type="match status" value="1"/>
</dbReference>
<keyword evidence="4" id="KW-0723">Serine/threonine-protein kinase</keyword>
<dbReference type="InterPro" id="IPR001245">
    <property type="entry name" value="Ser-Thr/Tyr_kinase_cat_dom"/>
</dbReference>
<dbReference type="EMBL" id="JAYMYS010000002">
    <property type="protein sequence ID" value="KAK7405165.1"/>
    <property type="molecule type" value="Genomic_DNA"/>
</dbReference>
<dbReference type="InterPro" id="IPR036426">
    <property type="entry name" value="Bulb-type_lectin_dom_sf"/>
</dbReference>
<dbReference type="Gene3D" id="2.90.10.10">
    <property type="entry name" value="Bulb-type lectin domain"/>
    <property type="match status" value="1"/>
</dbReference>
<dbReference type="SMART" id="SM00108">
    <property type="entry name" value="B_lectin"/>
    <property type="match status" value="1"/>
</dbReference>
<evidence type="ECO:0000259" key="20">
    <source>
        <dbReference type="PROSITE" id="PS50865"/>
    </source>
</evidence>
<dbReference type="Pfam" id="PF00954">
    <property type="entry name" value="S_locus_glycop"/>
    <property type="match status" value="1"/>
</dbReference>
<dbReference type="InterPro" id="IPR001480">
    <property type="entry name" value="Bulb-type_lectin_dom"/>
</dbReference>
<evidence type="ECO:0000256" key="7">
    <source>
        <dbReference type="ARBA" id="ARBA00022729"/>
    </source>
</evidence>
<dbReference type="Pfam" id="PF08276">
    <property type="entry name" value="PAN_2"/>
    <property type="match status" value="1"/>
</dbReference>
<dbReference type="GO" id="GO:0008270">
    <property type="term" value="F:zinc ion binding"/>
    <property type="evidence" value="ECO:0007669"/>
    <property type="project" value="UniProtKB-KW"/>
</dbReference>
<dbReference type="InterPro" id="IPR011009">
    <property type="entry name" value="Kinase-like_dom_sf"/>
</dbReference>
<sequence length="1280" mass="143971">MYQSLGTSDTLLSGNENFELGFFFRTRENTAKYYIGIRNKKVPNDRIVWVANREEGLKSSAVLTVRPDGNIVIIDGPLAYQSFDNPTDTLLPGMNLGYDDVSGYTWSLRSWTSANDPAPGTFSLKYDYGKASLIINNGSNVFWIDDRYNDSIDYVISRSGVEKYRRYFTLPVGNDSRLVRNDSRLVLEVSGELNQEYWSEEAKRWISVQSSKCGTNNSCGVYSICNPQALELCECLDGFKPFDADSLRKGNTSAGCVRKIELPCSNRSSNSAKSDYGFFQYNKVQLPQVLNGYKKLKIDTATECISTCSRNCSCVACAYDLNGNCQLWYDKMLSLKNISTYVDNSDNTNPIFYLKLAASKLVNADSNTTEAREPANDFHKNENTLMNLLLIVILIPFLTFLILGVFVYWTKSQKRKGEDLMHFDVTMSIKVEDSELKEPHRGAKVKKKEVKLPLFSFVSVTAATNNFSDTNKLGEGGFGPVYKGVLLNGDEVAVKRLSRRSGQGWEELRNEALLIAKLQHNNLVRLLGCCIDRDEKMLIYEFMPNRSLDVFLFDATKKRMLDWGTRVKIIEGIAQGILYLHQYSRFRIIHRNLKASNILLDTDMNPKISDFGIARIFDKNELQANTNQIVGTYGYMSPEYAMEGIFSIKSDVFSFGVLLLEIVTGKKNTGFYQTNSFSLLGYAWDLWTGNSAMDLTDPVLDDSDTISSSKHTVPRYVNIGLLCIQESPIDRPTMSDVVSMIGNDSVALPSPKPPAFLSVRGNQNSLIPGTKPESFSVNLITDTLLALEFEFGLSSKECALRVALTPYTKTTTCGALTAVPPPLRHSLLAESPAFVCSCLWNSGPGVLSLLLSPKPTILQCMIHLHFLFIPEYMDTDAIGNPVFDKLKAIQNEDVEDHDEDGDFDDDDEEEGYEPLTLGFVDKPKNKWSLGRQYFPSKAGGVPAWLDPLNIPSGGSSVCDICGNPLQFLLQVYAPTDKETTFHRMLFVFMCPSMKCLLRDQHEQWKRHPEKPSRSVKVFRCQLPRDNPFYSPECPQYNENHKPVGSGASLCDWCGTWKGDKVCGSCRQARYCSEKHQVMSWRTEHKIACQQMKVSSHVSEPNKSGTTCLGSLKVGSKNPWPEFEITIEDESEYNRDMSQENSLANSLISKNRTDDTMSSLLDNFKGDDDKRSWASFQERIANAPEQVLRYYRNTNAKPLWPVSSGRPSNADIPRCSYCSGPVCCEFQILPQLLYYFGVDNDVDSLDWASIVVYSCEASCESNLPYKNEFAWVQIYSPSTTL</sequence>
<dbReference type="GO" id="GO:0048544">
    <property type="term" value="P:recognition of pollen"/>
    <property type="evidence" value="ECO:0007669"/>
    <property type="project" value="InterPro"/>
</dbReference>
<evidence type="ECO:0000259" key="19">
    <source>
        <dbReference type="PROSITE" id="PS50011"/>
    </source>
</evidence>
<keyword evidence="18" id="KW-0812">Transmembrane</keyword>
<dbReference type="Gene3D" id="3.30.200.20">
    <property type="entry name" value="Phosphorylase Kinase, domain 1"/>
    <property type="match status" value="1"/>
</dbReference>
<dbReference type="InterPro" id="IPR002893">
    <property type="entry name" value="Znf_MYND"/>
</dbReference>
<dbReference type="PROSITE" id="PS50927">
    <property type="entry name" value="BULB_LECTIN"/>
    <property type="match status" value="1"/>
</dbReference>
<keyword evidence="11" id="KW-0862">Zinc</keyword>
<evidence type="ECO:0000256" key="4">
    <source>
        <dbReference type="ARBA" id="ARBA00022527"/>
    </source>
</evidence>